<dbReference type="Gene3D" id="1.10.260.40">
    <property type="entry name" value="lambda repressor-like DNA-binding domains"/>
    <property type="match status" value="1"/>
</dbReference>
<name>Q2CEK1_OCEGH</name>
<dbReference type="SMART" id="SM00530">
    <property type="entry name" value="HTH_XRE"/>
    <property type="match status" value="1"/>
</dbReference>
<feature type="domain" description="HTH cro/C1-type" evidence="1">
    <location>
        <begin position="20"/>
        <end position="78"/>
    </location>
</feature>
<evidence type="ECO:0000313" key="2">
    <source>
        <dbReference type="EMBL" id="EAR51131.1"/>
    </source>
</evidence>
<dbReference type="HOGENOM" id="CLU_550765_0_0_5"/>
<dbReference type="EMBL" id="AAOT01000017">
    <property type="protein sequence ID" value="EAR51131.1"/>
    <property type="molecule type" value="Genomic_DNA"/>
</dbReference>
<evidence type="ECO:0000259" key="1">
    <source>
        <dbReference type="PROSITE" id="PS50943"/>
    </source>
</evidence>
<dbReference type="SUPFAM" id="SSF47413">
    <property type="entry name" value="lambda repressor-like DNA-binding domains"/>
    <property type="match status" value="1"/>
</dbReference>
<reference evidence="2 3" key="1">
    <citation type="journal article" date="2010" name="J. Bacteriol.">
        <title>Genome sequences of Oceanicola granulosus HTCC2516(T) and Oceanicola batsensis HTCC2597(TDelta).</title>
        <authorList>
            <person name="Thrash J.C."/>
            <person name="Cho J.C."/>
            <person name="Vergin K.L."/>
            <person name="Giovannoni S.J."/>
        </authorList>
    </citation>
    <scope>NUCLEOTIDE SEQUENCE [LARGE SCALE GENOMIC DNA]</scope>
    <source>
        <strain evidence="3">ATCC BAA-861 / DSM 15982 / KCTC 12143 / HTCC2516</strain>
    </source>
</reference>
<accession>Q2CEK1</accession>
<dbReference type="PROSITE" id="PS50943">
    <property type="entry name" value="HTH_CROC1"/>
    <property type="match status" value="1"/>
</dbReference>
<keyword evidence="3" id="KW-1185">Reference proteome</keyword>
<dbReference type="Proteomes" id="UP000003635">
    <property type="component" value="Unassembled WGS sequence"/>
</dbReference>
<dbReference type="CDD" id="cd00093">
    <property type="entry name" value="HTH_XRE"/>
    <property type="match status" value="1"/>
</dbReference>
<comment type="caution">
    <text evidence="2">The sequence shown here is derived from an EMBL/GenBank/DDBJ whole genome shotgun (WGS) entry which is preliminary data.</text>
</comment>
<proteinExistence type="predicted"/>
<dbReference type="Pfam" id="PF13560">
    <property type="entry name" value="HTH_31"/>
    <property type="match status" value="1"/>
</dbReference>
<dbReference type="eggNOG" id="COG0457">
    <property type="taxonomic scope" value="Bacteria"/>
</dbReference>
<dbReference type="GO" id="GO:0003677">
    <property type="term" value="F:DNA binding"/>
    <property type="evidence" value="ECO:0007669"/>
    <property type="project" value="InterPro"/>
</dbReference>
<protein>
    <recommendedName>
        <fullName evidence="1">HTH cro/C1-type domain-containing protein</fullName>
    </recommendedName>
</protein>
<dbReference type="InterPro" id="IPR010982">
    <property type="entry name" value="Lambda_DNA-bd_dom_sf"/>
</dbReference>
<dbReference type="OrthoDB" id="433986at2"/>
<dbReference type="STRING" id="314256.OG2516_18215"/>
<dbReference type="AlphaFoldDB" id="Q2CEK1"/>
<gene>
    <name evidence="2" type="ORF">OG2516_18215</name>
</gene>
<evidence type="ECO:0000313" key="3">
    <source>
        <dbReference type="Proteomes" id="UP000003635"/>
    </source>
</evidence>
<sequence length="495" mass="54835">MTSVDASESQTFGARFGRLVRSYREDLGLSLRDLAVRAWDDEGRKATISRLENGRVERPAARTVMLIAHALDIPQSEIDNLREPTQPLAANLADYIENLSHRNRDQLEVLAARFEIDNVYDRPSSELRELLERKAEEFRSYRRKVGTIDLRQAEVDAARAAASAAAQEMDFAASARHLRRADRLQTTLAIEIKEMRATQALMQGQVDGAVAIFEAAAESLREVDPREMALRRDRYFGELYEHGLRYGDHSLAAALVMQRQAVAAVEATEWRADWARLLSNLATGLANLAERTEGDSGRALLAEAIQAYRRCSAHYRQEGEVRQWAMAQQNLGGALSVLAERTDDPARRVELLEEVVMIVRGALEIRRREIDPLEWAMTQQNLSIGLRELGVAVGGKAGHDFLRQATDAARQALAVRTREDHPLDWAITQEELARAELALAGHPETADPAAHAAAAREHIDLALGVFSPETSPFYHSKALAFRASCIGPGPAGEGG</sequence>
<organism evidence="2 3">
    <name type="scientific">Oceanicola granulosus (strain ATCC BAA-861 / DSM 15982 / KCTC 12143 / HTCC2516)</name>
    <dbReference type="NCBI Taxonomy" id="314256"/>
    <lineage>
        <taxon>Bacteria</taxon>
        <taxon>Pseudomonadati</taxon>
        <taxon>Pseudomonadota</taxon>
        <taxon>Alphaproteobacteria</taxon>
        <taxon>Rhodobacterales</taxon>
        <taxon>Roseobacteraceae</taxon>
        <taxon>Oceanicola</taxon>
    </lineage>
</organism>
<dbReference type="InterPro" id="IPR001387">
    <property type="entry name" value="Cro/C1-type_HTH"/>
</dbReference>